<evidence type="ECO:0000313" key="1">
    <source>
        <dbReference type="EMBL" id="CEO99009.1"/>
    </source>
</evidence>
<dbReference type="GO" id="GO:0030992">
    <property type="term" value="C:intraciliary transport particle B"/>
    <property type="evidence" value="ECO:0007669"/>
    <property type="project" value="InterPro"/>
</dbReference>
<dbReference type="PANTHER" id="PTHR33906">
    <property type="entry name" value="INTRAFLAGELLAR TRANSPORT PROTEIN 25 HOMOLOG"/>
    <property type="match status" value="1"/>
</dbReference>
<name>A0A0G4IV27_PLABS</name>
<accession>A0A0G4IV27</accession>
<dbReference type="OrthoDB" id="271080at2759"/>
<organism evidence="1 2">
    <name type="scientific">Plasmodiophora brassicae</name>
    <name type="common">Clubroot disease agent</name>
    <dbReference type="NCBI Taxonomy" id="37360"/>
    <lineage>
        <taxon>Eukaryota</taxon>
        <taxon>Sar</taxon>
        <taxon>Rhizaria</taxon>
        <taxon>Endomyxa</taxon>
        <taxon>Phytomyxea</taxon>
        <taxon>Plasmodiophorida</taxon>
        <taxon>Plasmodiophoridae</taxon>
        <taxon>Plasmodiophora</taxon>
    </lineage>
</organism>
<dbReference type="InterPro" id="IPR033558">
    <property type="entry name" value="IFT25"/>
</dbReference>
<dbReference type="Gene3D" id="2.60.120.260">
    <property type="entry name" value="Galactose-binding domain-like"/>
    <property type="match status" value="1"/>
</dbReference>
<sequence>MAQRGVAVFRNEDTYWVSTGLYPQDLLVAFDKPSVIDRLECRSRRVKRMAVERCETPQPLSFQPVCEIDLESHDGEIQVTSRPVMAAARYIKIRILEGYDDIVAVHNVVAEGRQT</sequence>
<evidence type="ECO:0000313" key="2">
    <source>
        <dbReference type="Proteomes" id="UP000039324"/>
    </source>
</evidence>
<proteinExistence type="predicted"/>
<dbReference type="STRING" id="37360.A0A0G4IV27"/>
<dbReference type="AlphaFoldDB" id="A0A0G4IV27"/>
<dbReference type="GO" id="GO:0005929">
    <property type="term" value="C:cilium"/>
    <property type="evidence" value="ECO:0007669"/>
    <property type="project" value="TreeGrafter"/>
</dbReference>
<dbReference type="SUPFAM" id="SSF49785">
    <property type="entry name" value="Galactose-binding domain-like"/>
    <property type="match status" value="1"/>
</dbReference>
<dbReference type="GO" id="GO:0042073">
    <property type="term" value="P:intraciliary transport"/>
    <property type="evidence" value="ECO:0007669"/>
    <property type="project" value="InterPro"/>
</dbReference>
<gene>
    <name evidence="1" type="ORF">PBRA_007123</name>
</gene>
<dbReference type="InterPro" id="IPR008979">
    <property type="entry name" value="Galactose-bd-like_sf"/>
</dbReference>
<dbReference type="EMBL" id="CDSF01000089">
    <property type="protein sequence ID" value="CEO99009.1"/>
    <property type="molecule type" value="Genomic_DNA"/>
</dbReference>
<protein>
    <submittedName>
        <fullName evidence="1">Uncharacterized protein</fullName>
    </submittedName>
</protein>
<keyword evidence="2" id="KW-1185">Reference proteome</keyword>
<dbReference type="Proteomes" id="UP000039324">
    <property type="component" value="Unassembled WGS sequence"/>
</dbReference>
<dbReference type="OMA" id="DCEVANR"/>
<dbReference type="PANTHER" id="PTHR33906:SF1">
    <property type="entry name" value="INTRAFLAGELLAR TRANSPORT PROTEIN 25 HOMOLOG"/>
    <property type="match status" value="1"/>
</dbReference>
<reference evidence="1 2" key="1">
    <citation type="submission" date="2015-02" db="EMBL/GenBank/DDBJ databases">
        <authorList>
            <person name="Chooi Y.-H."/>
        </authorList>
    </citation>
    <scope>NUCLEOTIDE SEQUENCE [LARGE SCALE GENOMIC DNA]</scope>
    <source>
        <strain evidence="1">E3</strain>
    </source>
</reference>